<evidence type="ECO:0000313" key="3">
    <source>
        <dbReference type="Proteomes" id="UP000708347"/>
    </source>
</evidence>
<organism evidence="2 3">
    <name type="scientific">Mycolicibacterium sphagni</name>
    <dbReference type="NCBI Taxonomy" id="1786"/>
    <lineage>
        <taxon>Bacteria</taxon>
        <taxon>Bacillati</taxon>
        <taxon>Actinomycetota</taxon>
        <taxon>Actinomycetes</taxon>
        <taxon>Mycobacteriales</taxon>
        <taxon>Mycobacteriaceae</taxon>
        <taxon>Mycolicibacterium</taxon>
    </lineage>
</organism>
<sequence>MRYLRSSPRIKGNADIAAGGLSITAERERCFDFSQPTLDAGLQILVPHEDHADSTPGLRSFVDLLWSKSMLVWLGPPQRSPSSRPTSCG</sequence>
<dbReference type="EMBL" id="VBSB01000015">
    <property type="protein sequence ID" value="NTY62494.1"/>
    <property type="molecule type" value="Genomic_DNA"/>
</dbReference>
<proteinExistence type="predicted"/>
<dbReference type="Pfam" id="PF00497">
    <property type="entry name" value="SBP_bac_3"/>
    <property type="match status" value="1"/>
</dbReference>
<name>A0ABX2K0B0_9MYCO</name>
<dbReference type="InterPro" id="IPR001638">
    <property type="entry name" value="Solute-binding_3/MltF_N"/>
</dbReference>
<feature type="domain" description="Solute-binding protein family 3/N-terminal" evidence="1">
    <location>
        <begin position="11"/>
        <end position="51"/>
    </location>
</feature>
<dbReference type="Gene3D" id="3.40.190.10">
    <property type="entry name" value="Periplasmic binding protein-like II"/>
    <property type="match status" value="1"/>
</dbReference>
<evidence type="ECO:0000259" key="1">
    <source>
        <dbReference type="Pfam" id="PF00497"/>
    </source>
</evidence>
<evidence type="ECO:0000313" key="2">
    <source>
        <dbReference type="EMBL" id="NTY62494.1"/>
    </source>
</evidence>
<comment type="caution">
    <text evidence="2">The sequence shown here is derived from an EMBL/GenBank/DDBJ whole genome shotgun (WGS) entry which is preliminary data.</text>
</comment>
<dbReference type="SUPFAM" id="SSF53850">
    <property type="entry name" value="Periplasmic binding protein-like II"/>
    <property type="match status" value="1"/>
</dbReference>
<reference evidence="2 3" key="1">
    <citation type="submission" date="2019-05" db="EMBL/GenBank/DDBJ databases">
        <title>Mycolicibacterium sphagni ENV482 genome assembly.</title>
        <authorList>
            <person name="Chen W."/>
            <person name="Faulkner N.W."/>
            <person name="Hyman M.R."/>
        </authorList>
    </citation>
    <scope>NUCLEOTIDE SEQUENCE [LARGE SCALE GENOMIC DNA]</scope>
    <source>
        <strain evidence="2 3">ENV482</strain>
    </source>
</reference>
<accession>A0ABX2K0B0</accession>
<protein>
    <submittedName>
        <fullName evidence="2">Transporter substrate-binding domain-containing protein</fullName>
    </submittedName>
</protein>
<dbReference type="Proteomes" id="UP000708347">
    <property type="component" value="Unassembled WGS sequence"/>
</dbReference>
<keyword evidence="3" id="KW-1185">Reference proteome</keyword>
<gene>
    <name evidence="2" type="ORF">FEG63_23430</name>
</gene>